<dbReference type="SUPFAM" id="SSF52172">
    <property type="entry name" value="CheY-like"/>
    <property type="match status" value="1"/>
</dbReference>
<dbReference type="InterPro" id="IPR011006">
    <property type="entry name" value="CheY-like_superfamily"/>
</dbReference>
<reference evidence="10 11" key="1">
    <citation type="journal article" date="2024" name="Chem. Sci.">
        <title>Discovery of megapolipeptins by genome mining of a Burkholderiales bacteria collection.</title>
        <authorList>
            <person name="Paulo B.S."/>
            <person name="Recchia M.J.J."/>
            <person name="Lee S."/>
            <person name="Fergusson C.H."/>
            <person name="Romanowski S.B."/>
            <person name="Hernandez A."/>
            <person name="Krull N."/>
            <person name="Liu D.Y."/>
            <person name="Cavanagh H."/>
            <person name="Bos A."/>
            <person name="Gray C.A."/>
            <person name="Murphy B.T."/>
            <person name="Linington R.G."/>
            <person name="Eustaquio A.S."/>
        </authorList>
    </citation>
    <scope>NUCLEOTIDE SEQUENCE [LARGE SCALE GENOMIC DNA]</scope>
    <source>
        <strain evidence="10 11">RL17-379-BIB-C</strain>
    </source>
</reference>
<evidence type="ECO:0000256" key="2">
    <source>
        <dbReference type="ARBA" id="ARBA00023012"/>
    </source>
</evidence>
<protein>
    <submittedName>
        <fullName evidence="10">Heavy metal response regulator transcription factor</fullName>
    </submittedName>
</protein>
<evidence type="ECO:0000259" key="9">
    <source>
        <dbReference type="PROSITE" id="PS51755"/>
    </source>
</evidence>
<evidence type="ECO:0000256" key="4">
    <source>
        <dbReference type="ARBA" id="ARBA00023125"/>
    </source>
</evidence>
<keyword evidence="11" id="KW-1185">Reference proteome</keyword>
<feature type="domain" description="Response regulatory" evidence="8">
    <location>
        <begin position="2"/>
        <end position="115"/>
    </location>
</feature>
<dbReference type="Pfam" id="PF00486">
    <property type="entry name" value="Trans_reg_C"/>
    <property type="match status" value="1"/>
</dbReference>
<dbReference type="PANTHER" id="PTHR48111">
    <property type="entry name" value="REGULATOR OF RPOS"/>
    <property type="match status" value="1"/>
</dbReference>
<comment type="caution">
    <text evidence="10">The sequence shown here is derived from an EMBL/GenBank/DDBJ whole genome shotgun (WGS) entry which is preliminary data.</text>
</comment>
<dbReference type="InterPro" id="IPR001789">
    <property type="entry name" value="Sig_transdc_resp-reg_receiver"/>
</dbReference>
<dbReference type="SMART" id="SM00862">
    <property type="entry name" value="Trans_reg_C"/>
    <property type="match status" value="1"/>
</dbReference>
<feature type="domain" description="OmpR/PhoB-type" evidence="9">
    <location>
        <begin position="123"/>
        <end position="221"/>
    </location>
</feature>
<keyword evidence="2" id="KW-0902">Two-component regulatory system</keyword>
<dbReference type="Gene3D" id="3.40.50.2300">
    <property type="match status" value="1"/>
</dbReference>
<dbReference type="Proteomes" id="UP001629288">
    <property type="component" value="Unassembled WGS sequence"/>
</dbReference>
<proteinExistence type="predicted"/>
<feature type="modified residue" description="4-aspartylphosphate" evidence="6">
    <location>
        <position position="51"/>
    </location>
</feature>
<evidence type="ECO:0000256" key="6">
    <source>
        <dbReference type="PROSITE-ProRule" id="PRU00169"/>
    </source>
</evidence>
<dbReference type="RefSeq" id="WP_027778691.1">
    <property type="nucleotide sequence ID" value="NZ_JAQQCI010000016.1"/>
</dbReference>
<dbReference type="PROSITE" id="PS51755">
    <property type="entry name" value="OMPR_PHOB"/>
    <property type="match status" value="1"/>
</dbReference>
<dbReference type="SMART" id="SM00448">
    <property type="entry name" value="REC"/>
    <property type="match status" value="1"/>
</dbReference>
<dbReference type="InterPro" id="IPR039420">
    <property type="entry name" value="WalR-like"/>
</dbReference>
<sequence length="225" mass="25379">MRILVIEDEPKTGAYLKKGLEESGYSVDLANDGADGLLLAQEQDYDVIVLDVMLPTMDGWAVLKVLRATHTTPVLFLTARDDVNDRVRGLELGGDDYLVKPFAFVELLARVRTLARRGPPRESELLAVGDLEMDINRRRVKRGATRIDLTPREFSLLQLLLRRQGEVLSRTQIASYVWDMNFDSDTNVVEVAIRRLRAKIDDAFPVKLIQTVRGVGYVIEAKEPD</sequence>
<evidence type="ECO:0000259" key="8">
    <source>
        <dbReference type="PROSITE" id="PS50110"/>
    </source>
</evidence>
<keyword evidence="1 6" id="KW-0597">Phosphoprotein</keyword>
<dbReference type="Gene3D" id="1.10.10.10">
    <property type="entry name" value="Winged helix-like DNA-binding domain superfamily/Winged helix DNA-binding domain"/>
    <property type="match status" value="1"/>
</dbReference>
<dbReference type="InterPro" id="IPR006291">
    <property type="entry name" value="CusR-like"/>
</dbReference>
<dbReference type="PROSITE" id="PS50110">
    <property type="entry name" value="RESPONSE_REGULATORY"/>
    <property type="match status" value="1"/>
</dbReference>
<evidence type="ECO:0000256" key="7">
    <source>
        <dbReference type="PROSITE-ProRule" id="PRU01091"/>
    </source>
</evidence>
<evidence type="ECO:0000256" key="3">
    <source>
        <dbReference type="ARBA" id="ARBA00023015"/>
    </source>
</evidence>
<dbReference type="NCBIfam" id="TIGR01387">
    <property type="entry name" value="cztR_silR_copR"/>
    <property type="match status" value="1"/>
</dbReference>
<organism evidence="10 11">
    <name type="scientific">Paraburkholderia strydomiana</name>
    <dbReference type="NCBI Taxonomy" id="1245417"/>
    <lineage>
        <taxon>Bacteria</taxon>
        <taxon>Pseudomonadati</taxon>
        <taxon>Pseudomonadota</taxon>
        <taxon>Betaproteobacteria</taxon>
        <taxon>Burkholderiales</taxon>
        <taxon>Burkholderiaceae</taxon>
        <taxon>Paraburkholderia</taxon>
    </lineage>
</organism>
<keyword evidence="4 7" id="KW-0238">DNA-binding</keyword>
<accession>A0ABW9BYF1</accession>
<evidence type="ECO:0000313" key="11">
    <source>
        <dbReference type="Proteomes" id="UP001629288"/>
    </source>
</evidence>
<dbReference type="InterPro" id="IPR036388">
    <property type="entry name" value="WH-like_DNA-bd_sf"/>
</dbReference>
<dbReference type="CDD" id="cd19935">
    <property type="entry name" value="REC_OmpR_CusR-like"/>
    <property type="match status" value="1"/>
</dbReference>
<dbReference type="PANTHER" id="PTHR48111:SF41">
    <property type="entry name" value="TRANSCRIPTIONAL REGULATORY PROTEIN CUSR-RELATED"/>
    <property type="match status" value="1"/>
</dbReference>
<dbReference type="CDD" id="cd00383">
    <property type="entry name" value="trans_reg_C"/>
    <property type="match status" value="1"/>
</dbReference>
<dbReference type="InterPro" id="IPR001867">
    <property type="entry name" value="OmpR/PhoB-type_DNA-bd"/>
</dbReference>
<evidence type="ECO:0000313" key="10">
    <source>
        <dbReference type="EMBL" id="MFM0444346.1"/>
    </source>
</evidence>
<feature type="DNA-binding region" description="OmpR/PhoB-type" evidence="7">
    <location>
        <begin position="123"/>
        <end position="221"/>
    </location>
</feature>
<keyword evidence="3" id="KW-0805">Transcription regulation</keyword>
<dbReference type="Gene3D" id="6.10.250.690">
    <property type="match status" value="1"/>
</dbReference>
<dbReference type="EMBL" id="JAQQDH010000003">
    <property type="protein sequence ID" value="MFM0444346.1"/>
    <property type="molecule type" value="Genomic_DNA"/>
</dbReference>
<keyword evidence="5" id="KW-0804">Transcription</keyword>
<dbReference type="GeneID" id="97032745"/>
<name>A0ABW9BYF1_9BURK</name>
<evidence type="ECO:0000256" key="1">
    <source>
        <dbReference type="ARBA" id="ARBA00022553"/>
    </source>
</evidence>
<gene>
    <name evidence="10" type="ORF">PQR00_12215</name>
</gene>
<evidence type="ECO:0000256" key="5">
    <source>
        <dbReference type="ARBA" id="ARBA00023163"/>
    </source>
</evidence>
<dbReference type="Pfam" id="PF00072">
    <property type="entry name" value="Response_reg"/>
    <property type="match status" value="1"/>
</dbReference>